<dbReference type="GO" id="GO:0005886">
    <property type="term" value="C:plasma membrane"/>
    <property type="evidence" value="ECO:0007669"/>
    <property type="project" value="UniProtKB-SubCell"/>
</dbReference>
<evidence type="ECO:0000256" key="7">
    <source>
        <dbReference type="SAM" id="Phobius"/>
    </source>
</evidence>
<feature type="transmembrane region" description="Helical" evidence="7">
    <location>
        <begin position="756"/>
        <end position="779"/>
    </location>
</feature>
<feature type="transmembrane region" description="Helical" evidence="7">
    <location>
        <begin position="847"/>
        <end position="868"/>
    </location>
</feature>
<feature type="transmembrane region" description="Helical" evidence="7">
    <location>
        <begin position="416"/>
        <end position="442"/>
    </location>
</feature>
<dbReference type="NCBIfam" id="NF038403">
    <property type="entry name" value="perm_prefix_1"/>
    <property type="match status" value="1"/>
</dbReference>
<feature type="transmembrane region" description="Helical" evidence="7">
    <location>
        <begin position="369"/>
        <end position="393"/>
    </location>
</feature>
<dbReference type="GO" id="GO:0022857">
    <property type="term" value="F:transmembrane transporter activity"/>
    <property type="evidence" value="ECO:0007669"/>
    <property type="project" value="TreeGrafter"/>
</dbReference>
<protein>
    <recommendedName>
        <fullName evidence="11">Permease</fullName>
    </recommendedName>
</protein>
<evidence type="ECO:0000259" key="8">
    <source>
        <dbReference type="Pfam" id="PF02687"/>
    </source>
</evidence>
<dbReference type="InterPro" id="IPR017800">
    <property type="entry name" value="ADOP"/>
</dbReference>
<keyword evidence="3 7" id="KW-0812">Transmembrane</keyword>
<evidence type="ECO:0000259" key="9">
    <source>
        <dbReference type="Pfam" id="PF12704"/>
    </source>
</evidence>
<keyword evidence="2" id="KW-1003">Cell membrane</keyword>
<dbReference type="InterPro" id="IPR050250">
    <property type="entry name" value="Macrolide_Exporter_MacB"/>
</dbReference>
<gene>
    <name evidence="10" type="ordered locus">Acid_0762</name>
</gene>
<evidence type="ECO:0000256" key="3">
    <source>
        <dbReference type="ARBA" id="ARBA00022692"/>
    </source>
</evidence>
<feature type="transmembrane region" description="Helical" evidence="7">
    <location>
        <begin position="506"/>
        <end position="526"/>
    </location>
</feature>
<dbReference type="Pfam" id="PF02687">
    <property type="entry name" value="FtsX"/>
    <property type="match status" value="2"/>
</dbReference>
<feature type="domain" description="MacB-like periplasmic core" evidence="9">
    <location>
        <begin position="515"/>
        <end position="726"/>
    </location>
</feature>
<accession>Q02B05</accession>
<feature type="domain" description="ABC3 transporter permease C-terminal" evidence="8">
    <location>
        <begin position="375"/>
        <end position="486"/>
    </location>
</feature>
<dbReference type="HOGENOM" id="CLU_009433_1_0_0"/>
<dbReference type="KEGG" id="sus:Acid_0762"/>
<reference evidence="10" key="1">
    <citation type="submission" date="2006-10" db="EMBL/GenBank/DDBJ databases">
        <title>Complete sequence of Solibacter usitatus Ellin6076.</title>
        <authorList>
            <consortium name="US DOE Joint Genome Institute"/>
            <person name="Copeland A."/>
            <person name="Lucas S."/>
            <person name="Lapidus A."/>
            <person name="Barry K."/>
            <person name="Detter J.C."/>
            <person name="Glavina del Rio T."/>
            <person name="Hammon N."/>
            <person name="Israni S."/>
            <person name="Dalin E."/>
            <person name="Tice H."/>
            <person name="Pitluck S."/>
            <person name="Thompson L.S."/>
            <person name="Brettin T."/>
            <person name="Bruce D."/>
            <person name="Han C."/>
            <person name="Tapia R."/>
            <person name="Gilna P."/>
            <person name="Schmutz J."/>
            <person name="Larimer F."/>
            <person name="Land M."/>
            <person name="Hauser L."/>
            <person name="Kyrpides N."/>
            <person name="Mikhailova N."/>
            <person name="Janssen P.H."/>
            <person name="Kuske C.R."/>
            <person name="Richardson P."/>
        </authorList>
    </citation>
    <scope>NUCLEOTIDE SEQUENCE</scope>
    <source>
        <strain evidence="10">Ellin6076</strain>
    </source>
</reference>
<dbReference type="Pfam" id="PF12704">
    <property type="entry name" value="MacB_PCD"/>
    <property type="match status" value="2"/>
</dbReference>
<dbReference type="NCBIfam" id="TIGR03434">
    <property type="entry name" value="ADOP"/>
    <property type="match status" value="1"/>
</dbReference>
<evidence type="ECO:0000256" key="5">
    <source>
        <dbReference type="ARBA" id="ARBA00023136"/>
    </source>
</evidence>
<dbReference type="STRING" id="234267.Acid_0762"/>
<keyword evidence="4 7" id="KW-1133">Transmembrane helix</keyword>
<dbReference type="PANTHER" id="PTHR30572">
    <property type="entry name" value="MEMBRANE COMPONENT OF TRANSPORTER-RELATED"/>
    <property type="match status" value="1"/>
</dbReference>
<evidence type="ECO:0000256" key="4">
    <source>
        <dbReference type="ARBA" id="ARBA00022989"/>
    </source>
</evidence>
<comment type="similarity">
    <text evidence="6">Belongs to the ABC-4 integral membrane protein family.</text>
</comment>
<dbReference type="InterPro" id="IPR047928">
    <property type="entry name" value="Perm_prefix_1"/>
</dbReference>
<feature type="transmembrane region" description="Helical" evidence="7">
    <location>
        <begin position="815"/>
        <end position="835"/>
    </location>
</feature>
<dbReference type="EMBL" id="CP000473">
    <property type="protein sequence ID" value="ABJ81761.1"/>
    <property type="molecule type" value="Genomic_DNA"/>
</dbReference>
<evidence type="ECO:0008006" key="11">
    <source>
        <dbReference type="Google" id="ProtNLM"/>
    </source>
</evidence>
<dbReference type="PANTHER" id="PTHR30572:SF4">
    <property type="entry name" value="ABC TRANSPORTER PERMEASE YTRF"/>
    <property type="match status" value="1"/>
</dbReference>
<dbReference type="InParanoid" id="Q02B05"/>
<name>Q02B05_SOLUE</name>
<evidence type="ECO:0000256" key="6">
    <source>
        <dbReference type="ARBA" id="ARBA00038076"/>
    </source>
</evidence>
<dbReference type="InterPro" id="IPR003838">
    <property type="entry name" value="ABC3_permease_C"/>
</dbReference>
<keyword evidence="5 7" id="KW-0472">Membrane</keyword>
<dbReference type="OrthoDB" id="5933722at2"/>
<dbReference type="AlphaFoldDB" id="Q02B05"/>
<dbReference type="eggNOG" id="COG0577">
    <property type="taxonomic scope" value="Bacteria"/>
</dbReference>
<dbReference type="InterPro" id="IPR025857">
    <property type="entry name" value="MacB_PCD"/>
</dbReference>
<proteinExistence type="inferred from homology"/>
<feature type="domain" description="MacB-like periplasmic core" evidence="9">
    <location>
        <begin position="91"/>
        <end position="321"/>
    </location>
</feature>
<evidence type="ECO:0000256" key="1">
    <source>
        <dbReference type="ARBA" id="ARBA00004651"/>
    </source>
</evidence>
<comment type="subcellular location">
    <subcellularLocation>
        <location evidence="1">Cell membrane</location>
        <topology evidence="1">Multi-pass membrane protein</topology>
    </subcellularLocation>
</comment>
<evidence type="ECO:0000256" key="2">
    <source>
        <dbReference type="ARBA" id="ARBA00022475"/>
    </source>
</evidence>
<feature type="domain" description="ABC3 transporter permease C-terminal" evidence="8">
    <location>
        <begin position="763"/>
        <end position="876"/>
    </location>
</feature>
<organism evidence="10">
    <name type="scientific">Solibacter usitatus (strain Ellin6076)</name>
    <dbReference type="NCBI Taxonomy" id="234267"/>
    <lineage>
        <taxon>Bacteria</taxon>
        <taxon>Pseudomonadati</taxon>
        <taxon>Acidobacteriota</taxon>
        <taxon>Terriglobia</taxon>
        <taxon>Bryobacterales</taxon>
        <taxon>Solibacteraceae</taxon>
        <taxon>Candidatus Solibacter</taxon>
    </lineage>
</organism>
<evidence type="ECO:0000313" key="10">
    <source>
        <dbReference type="EMBL" id="ABJ81761.1"/>
    </source>
</evidence>
<feature type="transmembrane region" description="Helical" evidence="7">
    <location>
        <begin position="462"/>
        <end position="485"/>
    </location>
</feature>
<sequence>MFARLFALFSRGRLEREFESEIEDHLALLRERYFRQGMTPAEADLAARRQFGGIVQIKETHRDHTGFPRLENLLQDVLYGMRALRRSPGFTTVAVLSLALGIGANTAIYSVMNAVLLRALPVAAPERLVVAAIPFVKRGELSYNQSFSYPQYRQLRDHGKLLDSVICFRTHSFSVSTSGSTELATGVLVSGNYFSTLGVRPTLGTAIDPSDDVKPGSGGARGPVVVLSYRFWVRRFGSNPAAVGQSIDVNGYPFTIAGVAPEGFTGTEVGETADVFAPMMMQSVLAPENRNALEQPRNVWLRIMGRLKPDSDPRQAEAELTLIYQQFRQGDNGASGLTDARKRAIREMRIALLPGATGISGLRKQYGTLLVILMVVVGVVLLIACANVANLALARAAGRQRELAVRLALGATRQRLLALLLTESLLLSGAGTMLGLLLSRWARDLVVRALIPTESLDVSLDAHVLAVTIAVGLAAGVLFGLAPALQSGRAMLGRPTGLPMRRLARTLVSAQVALSVILLIGAGLFLRTLVNLRSVDPGFTRQNILLASTNPNLNGYAPERGKQFYANLLDAVRGIPGVRSASLADSNPLNNHTFWDFYLDAQPLSTQVTSIAPEYFATMNIRILLGRDISGQDLDAAPKVAVVNEAFARQYFPNESAVGKRFGLNRNQSDIEIVGVVQDSKYQGLREPAPGPMLYVSYRQFRLFDAMIVHARTAGNPAPVVAALREQVHRLDPNLPVYNIHTVEEQIDSSLAGENLMATVALLFALLALTLSAAGVYGVMAYAVSRRTREVGIRVALGAGYGSIVQLILRDAAVLIGGGILAGVPVAYALARLAVSRFFGVTPGDAPSIALAAVILSVAGLLAAWIPARRAARVDPMVALRTE</sequence>